<reference evidence="2 3" key="1">
    <citation type="submission" date="2019-03" db="EMBL/GenBank/DDBJ databases">
        <title>First draft genome of Liparis tanakae, snailfish: a comprehensive survey of snailfish specific genes.</title>
        <authorList>
            <person name="Kim W."/>
            <person name="Song I."/>
            <person name="Jeong J.-H."/>
            <person name="Kim D."/>
            <person name="Kim S."/>
            <person name="Ryu S."/>
            <person name="Song J.Y."/>
            <person name="Lee S.K."/>
        </authorList>
    </citation>
    <scope>NUCLEOTIDE SEQUENCE [LARGE SCALE GENOMIC DNA]</scope>
    <source>
        <tissue evidence="2">Muscle</tissue>
    </source>
</reference>
<comment type="caution">
    <text evidence="2">The sequence shown here is derived from an EMBL/GenBank/DDBJ whole genome shotgun (WGS) entry which is preliminary data.</text>
</comment>
<feature type="region of interest" description="Disordered" evidence="1">
    <location>
        <begin position="1"/>
        <end position="91"/>
    </location>
</feature>
<keyword evidence="3" id="KW-1185">Reference proteome</keyword>
<name>A0A4Z2E4N2_9TELE</name>
<dbReference type="Proteomes" id="UP000314294">
    <property type="component" value="Unassembled WGS sequence"/>
</dbReference>
<evidence type="ECO:0000313" key="3">
    <source>
        <dbReference type="Proteomes" id="UP000314294"/>
    </source>
</evidence>
<proteinExistence type="predicted"/>
<dbReference type="EMBL" id="SRLO01017385">
    <property type="protein sequence ID" value="TNN23775.1"/>
    <property type="molecule type" value="Genomic_DNA"/>
</dbReference>
<organism evidence="2 3">
    <name type="scientific">Liparis tanakae</name>
    <name type="common">Tanaka's snailfish</name>
    <dbReference type="NCBI Taxonomy" id="230148"/>
    <lineage>
        <taxon>Eukaryota</taxon>
        <taxon>Metazoa</taxon>
        <taxon>Chordata</taxon>
        <taxon>Craniata</taxon>
        <taxon>Vertebrata</taxon>
        <taxon>Euteleostomi</taxon>
        <taxon>Actinopterygii</taxon>
        <taxon>Neopterygii</taxon>
        <taxon>Teleostei</taxon>
        <taxon>Neoteleostei</taxon>
        <taxon>Acanthomorphata</taxon>
        <taxon>Eupercaria</taxon>
        <taxon>Perciformes</taxon>
        <taxon>Cottioidei</taxon>
        <taxon>Cottales</taxon>
        <taxon>Liparidae</taxon>
        <taxon>Liparis</taxon>
    </lineage>
</organism>
<feature type="compositionally biased region" description="Polar residues" evidence="1">
    <location>
        <begin position="28"/>
        <end position="38"/>
    </location>
</feature>
<evidence type="ECO:0000313" key="2">
    <source>
        <dbReference type="EMBL" id="TNN23775.1"/>
    </source>
</evidence>
<accession>A0A4Z2E4N2</accession>
<sequence>MSPGSLNPDGAQATAGHRGVALNPDVRSVTSHRQSSGKSWVKRSDLLFGQLPHANTPTDVSPGAGRAAGGWSSTHSTGRRQEEIRSSQETN</sequence>
<evidence type="ECO:0000256" key="1">
    <source>
        <dbReference type="SAM" id="MobiDB-lite"/>
    </source>
</evidence>
<dbReference type="AlphaFoldDB" id="A0A4Z2E4N2"/>
<feature type="compositionally biased region" description="Basic and acidic residues" evidence="1">
    <location>
        <begin position="79"/>
        <end position="91"/>
    </location>
</feature>
<gene>
    <name evidence="2" type="ORF">EYF80_066103</name>
</gene>
<protein>
    <submittedName>
        <fullName evidence="2">Uncharacterized protein</fullName>
    </submittedName>
</protein>